<accession>A0A1I0WWG0</accession>
<dbReference type="RefSeq" id="WP_090039481.1">
    <property type="nucleotide sequence ID" value="NZ_FOKI01000006.1"/>
</dbReference>
<proteinExistence type="predicted"/>
<keyword evidence="2" id="KW-1185">Reference proteome</keyword>
<dbReference type="EMBL" id="FOKI01000006">
    <property type="protein sequence ID" value="SFA92498.1"/>
    <property type="molecule type" value="Genomic_DNA"/>
</dbReference>
<name>A0A1I0WWG0_9CLOT</name>
<organism evidence="1 2">
    <name type="scientific">Clostridium frigidicarnis</name>
    <dbReference type="NCBI Taxonomy" id="84698"/>
    <lineage>
        <taxon>Bacteria</taxon>
        <taxon>Bacillati</taxon>
        <taxon>Bacillota</taxon>
        <taxon>Clostridia</taxon>
        <taxon>Eubacteriales</taxon>
        <taxon>Clostridiaceae</taxon>
        <taxon>Clostridium</taxon>
    </lineage>
</organism>
<gene>
    <name evidence="1" type="ORF">SAMN04488528_100682</name>
</gene>
<protein>
    <recommendedName>
        <fullName evidence="3">Class I SAM-dependent methyltransferase</fullName>
    </recommendedName>
</protein>
<dbReference type="AlphaFoldDB" id="A0A1I0WWG0"/>
<evidence type="ECO:0000313" key="1">
    <source>
        <dbReference type="EMBL" id="SFA92498.1"/>
    </source>
</evidence>
<dbReference type="OrthoDB" id="1929483at2"/>
<evidence type="ECO:0008006" key="3">
    <source>
        <dbReference type="Google" id="ProtNLM"/>
    </source>
</evidence>
<evidence type="ECO:0000313" key="2">
    <source>
        <dbReference type="Proteomes" id="UP000198619"/>
    </source>
</evidence>
<dbReference type="Proteomes" id="UP000198619">
    <property type="component" value="Unassembled WGS sequence"/>
</dbReference>
<sequence>MKEIKEYTLDLRKIKFNDNLLDISGDNYGIIYSLLKANYDEVSVDYVESQEEKCEKELYNNAALFFKFSTIKSSRGRKELLKEISDSLYNDGEIYIWDYNKRYRENFYGKIICIISEETNKEFLIKDSNLIKALDERDILNAMNSDFDILDLQHNDEIFFIKAKKKGRKTYEDITSGDKLKIYSQQPGYKIFKRIYKGFKS</sequence>
<reference evidence="1 2" key="1">
    <citation type="submission" date="2016-10" db="EMBL/GenBank/DDBJ databases">
        <authorList>
            <person name="de Groot N.N."/>
        </authorList>
    </citation>
    <scope>NUCLEOTIDE SEQUENCE [LARGE SCALE GENOMIC DNA]</scope>
    <source>
        <strain evidence="1 2">DSM 12271</strain>
    </source>
</reference>
<dbReference type="STRING" id="84698.SAMN04488528_100682"/>